<name>F2NBY2_DESAR</name>
<dbReference type="Proteomes" id="UP000000483">
    <property type="component" value="Chromosome"/>
</dbReference>
<dbReference type="Gene3D" id="3.30.1490.340">
    <property type="match status" value="1"/>
</dbReference>
<dbReference type="KEGG" id="dao:Desac_0162"/>
<dbReference type="eggNOG" id="ENOG50334W0">
    <property type="taxonomic scope" value="Bacteria"/>
</dbReference>
<sequence>MTECLPLNREMLPEPVDVIILGSDLDRDQAIAVAEAKARELASEVMLLAWFDRKTGNFSPRLTCCFDDKPSWLAYALSRGADLFIDINQEEYVFAYKKL</sequence>
<dbReference type="OrthoDB" id="5518218at2"/>
<dbReference type="EMBL" id="CP002629">
    <property type="protein sequence ID" value="AEB08059.1"/>
    <property type="molecule type" value="Genomic_DNA"/>
</dbReference>
<dbReference type="Pfam" id="PF18505">
    <property type="entry name" value="DUF5619"/>
    <property type="match status" value="1"/>
</dbReference>
<accession>F2NBY2</accession>
<evidence type="ECO:0000259" key="1">
    <source>
        <dbReference type="Pfam" id="PF18505"/>
    </source>
</evidence>
<keyword evidence="3" id="KW-1185">Reference proteome</keyword>
<protein>
    <recommendedName>
        <fullName evidence="1">DUF5619 domain-containing protein</fullName>
    </recommendedName>
</protein>
<organism evidence="2 3">
    <name type="scientific">Desulfobacca acetoxidans (strain ATCC 700848 / DSM 11109 / ASRB2)</name>
    <dbReference type="NCBI Taxonomy" id="880072"/>
    <lineage>
        <taxon>Bacteria</taxon>
        <taxon>Pseudomonadati</taxon>
        <taxon>Thermodesulfobacteriota</taxon>
        <taxon>Desulfobaccia</taxon>
        <taxon>Desulfobaccales</taxon>
        <taxon>Desulfobaccaceae</taxon>
        <taxon>Desulfobacca</taxon>
    </lineage>
</organism>
<dbReference type="AlphaFoldDB" id="F2NBY2"/>
<reference evidence="2 3" key="1">
    <citation type="journal article" date="2011" name="Stand. Genomic Sci.">
        <title>Complete genome sequence of the acetate-degrading sulfate reducer Desulfobacca acetoxidans type strain (ASRB2).</title>
        <authorList>
            <person name="Goker M."/>
            <person name="Teshima H."/>
            <person name="Lapidus A."/>
            <person name="Nolan M."/>
            <person name="Lucas S."/>
            <person name="Hammon N."/>
            <person name="Deshpande S."/>
            <person name="Cheng J.F."/>
            <person name="Tapia R."/>
            <person name="Han C."/>
            <person name="Goodwin L."/>
            <person name="Pitluck S."/>
            <person name="Huntemann M."/>
            <person name="Liolios K."/>
            <person name="Ivanova N."/>
            <person name="Pagani I."/>
            <person name="Mavromatis K."/>
            <person name="Ovchinikova G."/>
            <person name="Pati A."/>
            <person name="Chen A."/>
            <person name="Palaniappan K."/>
            <person name="Land M."/>
            <person name="Hauser L."/>
            <person name="Brambilla E.M."/>
            <person name="Rohde M."/>
            <person name="Spring S."/>
            <person name="Detter J.C."/>
            <person name="Woyke T."/>
            <person name="Bristow J."/>
            <person name="Eisen J.A."/>
            <person name="Markowitz V."/>
            <person name="Hugenholtz P."/>
            <person name="Kyrpides N.C."/>
            <person name="Klenk H.P."/>
        </authorList>
    </citation>
    <scope>NUCLEOTIDE SEQUENCE [LARGE SCALE GENOMIC DNA]</scope>
    <source>
        <strain evidence="3">ATCC 700848 / DSM 11109 / ASRB2</strain>
    </source>
</reference>
<reference evidence="3" key="2">
    <citation type="submission" date="2011-03" db="EMBL/GenBank/DDBJ databases">
        <title>The complete genome of Desulfobacca acetoxidans DSM 11109.</title>
        <authorList>
            <consortium name="US DOE Joint Genome Institute (JGI-PGF)"/>
            <person name="Lucas S."/>
            <person name="Copeland A."/>
            <person name="Lapidus A."/>
            <person name="Bruce D."/>
            <person name="Goodwin L."/>
            <person name="Pitluck S."/>
            <person name="Peters L."/>
            <person name="Kyrpides N."/>
            <person name="Mavromatis K."/>
            <person name="Ivanova N."/>
            <person name="Ovchinnikova G."/>
            <person name="Teshima H."/>
            <person name="Detter J.C."/>
            <person name="Han C."/>
            <person name="Land M."/>
            <person name="Hauser L."/>
            <person name="Markowitz V."/>
            <person name="Cheng J.-F."/>
            <person name="Hugenholtz P."/>
            <person name="Woyke T."/>
            <person name="Wu D."/>
            <person name="Spring S."/>
            <person name="Schueler E."/>
            <person name="Brambilla E."/>
            <person name="Klenk H.-P."/>
            <person name="Eisen J.A."/>
        </authorList>
    </citation>
    <scope>NUCLEOTIDE SEQUENCE [LARGE SCALE GENOMIC DNA]</scope>
    <source>
        <strain evidence="3">ATCC 700848 / DSM 11109 / ASRB2</strain>
    </source>
</reference>
<feature type="domain" description="DUF5619" evidence="1">
    <location>
        <begin position="14"/>
        <end position="96"/>
    </location>
</feature>
<proteinExistence type="predicted"/>
<dbReference type="HOGENOM" id="CLU_180631_0_0_7"/>
<gene>
    <name evidence="2" type="ordered locus">Desac_0162</name>
</gene>
<evidence type="ECO:0000313" key="3">
    <source>
        <dbReference type="Proteomes" id="UP000000483"/>
    </source>
</evidence>
<evidence type="ECO:0000313" key="2">
    <source>
        <dbReference type="EMBL" id="AEB08059.1"/>
    </source>
</evidence>
<dbReference type="RefSeq" id="WP_013705172.1">
    <property type="nucleotide sequence ID" value="NC_015388.1"/>
</dbReference>
<dbReference type="InterPro" id="IPR041145">
    <property type="entry name" value="DUF5619"/>
</dbReference>